<keyword evidence="1" id="KW-1133">Transmembrane helix</keyword>
<dbReference type="AlphaFoldDB" id="V2XYA4"/>
<protein>
    <submittedName>
        <fullName evidence="2">Uncharacterized protein</fullName>
    </submittedName>
</protein>
<dbReference type="EMBL" id="ACIL03000021">
    <property type="protein sequence ID" value="ESL01708.1"/>
    <property type="molecule type" value="Genomic_DNA"/>
</dbReference>
<reference evidence="2 3" key="1">
    <citation type="submission" date="2013-06" db="EMBL/GenBank/DDBJ databases">
        <authorList>
            <person name="Weinstock G."/>
            <person name="Sodergren E."/>
            <person name="Clifton S."/>
            <person name="Fulton L."/>
            <person name="Fulton B."/>
            <person name="Courtney L."/>
            <person name="Fronick C."/>
            <person name="Harrison M."/>
            <person name="Strong C."/>
            <person name="Farmer C."/>
            <person name="Delahaunty K."/>
            <person name="Markovic C."/>
            <person name="Hall O."/>
            <person name="Minx P."/>
            <person name="Tomlinson C."/>
            <person name="Mitreva M."/>
            <person name="Nelson J."/>
            <person name="Hou S."/>
            <person name="Wollam A."/>
            <person name="Pepin K.H."/>
            <person name="Johnson M."/>
            <person name="Bhonagiri V."/>
            <person name="Nash W.E."/>
            <person name="Warren W."/>
            <person name="Chinwalla A."/>
            <person name="Mardis E.R."/>
            <person name="Wilson R.K."/>
        </authorList>
    </citation>
    <scope>NUCLEOTIDE SEQUENCE [LARGE SCALE GENOMIC DNA]</scope>
    <source>
        <strain evidence="2 3">ATCC 51271</strain>
    </source>
</reference>
<comment type="caution">
    <text evidence="2">The sequence shown here is derived from an EMBL/GenBank/DDBJ whole genome shotgun (WGS) entry which is preliminary data.</text>
</comment>
<keyword evidence="1" id="KW-0472">Membrane</keyword>
<organism evidence="2 3">
    <name type="scientific">Catonella morbi ATCC 51271</name>
    <dbReference type="NCBI Taxonomy" id="592026"/>
    <lineage>
        <taxon>Bacteria</taxon>
        <taxon>Bacillati</taxon>
        <taxon>Bacillota</taxon>
        <taxon>Clostridia</taxon>
        <taxon>Lachnospirales</taxon>
        <taxon>Lachnospiraceae</taxon>
        <taxon>Catonella</taxon>
    </lineage>
</organism>
<evidence type="ECO:0000256" key="1">
    <source>
        <dbReference type="SAM" id="Phobius"/>
    </source>
</evidence>
<keyword evidence="1" id="KW-0812">Transmembrane</keyword>
<evidence type="ECO:0000313" key="3">
    <source>
        <dbReference type="Proteomes" id="UP000018227"/>
    </source>
</evidence>
<dbReference type="HOGENOM" id="CLU_207155_0_0_9"/>
<evidence type="ECO:0000313" key="2">
    <source>
        <dbReference type="EMBL" id="ESL01708.1"/>
    </source>
</evidence>
<dbReference type="Proteomes" id="UP000018227">
    <property type="component" value="Unassembled WGS sequence"/>
</dbReference>
<keyword evidence="3" id="KW-1185">Reference proteome</keyword>
<name>V2XYA4_9FIRM</name>
<gene>
    <name evidence="2" type="ORF">GCWU0000282_003269</name>
</gene>
<proteinExistence type="predicted"/>
<sequence>MKKSLLGISVLLFAILFQLCSTRMEVVSLIIGIAGITITTFSVIEKKD</sequence>
<feature type="transmembrane region" description="Helical" evidence="1">
    <location>
        <begin position="26"/>
        <end position="44"/>
    </location>
</feature>
<dbReference type="STRING" id="592026.GCWU0000282_003269"/>
<accession>V2XYA4</accession>